<comment type="catalytic activity">
    <reaction evidence="2">
        <text>2 GTP = 3',3'-c-di-GMP + 2 diphosphate</text>
        <dbReference type="Rhea" id="RHEA:24898"/>
        <dbReference type="ChEBI" id="CHEBI:33019"/>
        <dbReference type="ChEBI" id="CHEBI:37565"/>
        <dbReference type="ChEBI" id="CHEBI:58805"/>
        <dbReference type="EC" id="2.7.7.65"/>
    </reaction>
</comment>
<dbReference type="PROSITE" id="PS50887">
    <property type="entry name" value="GGDEF"/>
    <property type="match status" value="1"/>
</dbReference>
<dbReference type="EC" id="2.7.7.65" evidence="1"/>
<dbReference type="NCBIfam" id="TIGR00254">
    <property type="entry name" value="GGDEF"/>
    <property type="match status" value="1"/>
</dbReference>
<keyword evidence="3" id="KW-0597">Phosphoprotein</keyword>
<evidence type="ECO:0000259" key="5">
    <source>
        <dbReference type="PROSITE" id="PS50887"/>
    </source>
</evidence>
<dbReference type="InterPro" id="IPR050469">
    <property type="entry name" value="Diguanylate_Cyclase"/>
</dbReference>
<organism evidence="6 7">
    <name type="scientific">Desulfonema ishimotonii</name>
    <dbReference type="NCBI Taxonomy" id="45657"/>
    <lineage>
        <taxon>Bacteria</taxon>
        <taxon>Pseudomonadati</taxon>
        <taxon>Thermodesulfobacteriota</taxon>
        <taxon>Desulfobacteria</taxon>
        <taxon>Desulfobacterales</taxon>
        <taxon>Desulfococcaceae</taxon>
        <taxon>Desulfonema</taxon>
    </lineage>
</organism>
<dbReference type="PANTHER" id="PTHR45138:SF9">
    <property type="entry name" value="DIGUANYLATE CYCLASE DGCM-RELATED"/>
    <property type="match status" value="1"/>
</dbReference>
<dbReference type="GO" id="GO:0052621">
    <property type="term" value="F:diguanylate cyclase activity"/>
    <property type="evidence" value="ECO:0007669"/>
    <property type="project" value="UniProtKB-EC"/>
</dbReference>
<feature type="domain" description="Response regulatory" evidence="4">
    <location>
        <begin position="11"/>
        <end position="126"/>
    </location>
</feature>
<dbReference type="InterPro" id="IPR001789">
    <property type="entry name" value="Sig_transdc_resp-reg_receiver"/>
</dbReference>
<evidence type="ECO:0000256" key="2">
    <source>
        <dbReference type="ARBA" id="ARBA00034247"/>
    </source>
</evidence>
<evidence type="ECO:0000313" key="6">
    <source>
        <dbReference type="EMBL" id="GBC60117.1"/>
    </source>
</evidence>
<proteinExistence type="predicted"/>
<dbReference type="Gene3D" id="3.40.50.2300">
    <property type="match status" value="1"/>
</dbReference>
<feature type="modified residue" description="4-aspartylphosphate" evidence="3">
    <location>
        <position position="61"/>
    </location>
</feature>
<dbReference type="PROSITE" id="PS50110">
    <property type="entry name" value="RESPONSE_REGULATORY"/>
    <property type="match status" value="1"/>
</dbReference>
<evidence type="ECO:0000256" key="1">
    <source>
        <dbReference type="ARBA" id="ARBA00012528"/>
    </source>
</evidence>
<evidence type="ECO:0000256" key="3">
    <source>
        <dbReference type="PROSITE-ProRule" id="PRU00169"/>
    </source>
</evidence>
<evidence type="ECO:0000259" key="4">
    <source>
        <dbReference type="PROSITE" id="PS50110"/>
    </source>
</evidence>
<dbReference type="OrthoDB" id="9778432at2"/>
<reference evidence="7" key="1">
    <citation type="submission" date="2017-11" db="EMBL/GenBank/DDBJ databases">
        <authorList>
            <person name="Watanabe M."/>
            <person name="Kojima H."/>
        </authorList>
    </citation>
    <scope>NUCLEOTIDE SEQUENCE [LARGE SCALE GENOMIC DNA]</scope>
    <source>
        <strain evidence="7">Tokyo 01</strain>
    </source>
</reference>
<dbReference type="InterPro" id="IPR000160">
    <property type="entry name" value="GGDEF_dom"/>
</dbReference>
<dbReference type="InterPro" id="IPR029787">
    <property type="entry name" value="Nucleotide_cyclase"/>
</dbReference>
<dbReference type="GO" id="GO:0000160">
    <property type="term" value="P:phosphorelay signal transduction system"/>
    <property type="evidence" value="ECO:0007669"/>
    <property type="project" value="InterPro"/>
</dbReference>
<dbReference type="RefSeq" id="WP_124327568.1">
    <property type="nucleotide sequence ID" value="NZ_BEXT01000001.1"/>
</dbReference>
<dbReference type="SMART" id="SM00267">
    <property type="entry name" value="GGDEF"/>
    <property type="match status" value="1"/>
</dbReference>
<dbReference type="InterPro" id="IPR011006">
    <property type="entry name" value="CheY-like_superfamily"/>
</dbReference>
<dbReference type="GO" id="GO:1902201">
    <property type="term" value="P:negative regulation of bacterial-type flagellum-dependent cell motility"/>
    <property type="evidence" value="ECO:0007669"/>
    <property type="project" value="TreeGrafter"/>
</dbReference>
<dbReference type="CDD" id="cd00156">
    <property type="entry name" value="REC"/>
    <property type="match status" value="1"/>
</dbReference>
<accession>A0A401FT19</accession>
<dbReference type="Gene3D" id="3.30.70.270">
    <property type="match status" value="1"/>
</dbReference>
<dbReference type="GO" id="GO:0005886">
    <property type="term" value="C:plasma membrane"/>
    <property type="evidence" value="ECO:0007669"/>
    <property type="project" value="TreeGrafter"/>
</dbReference>
<dbReference type="AlphaFoldDB" id="A0A401FT19"/>
<evidence type="ECO:0000313" key="7">
    <source>
        <dbReference type="Proteomes" id="UP000288096"/>
    </source>
</evidence>
<dbReference type="InterPro" id="IPR043128">
    <property type="entry name" value="Rev_trsase/Diguanyl_cyclase"/>
</dbReference>
<dbReference type="SMART" id="SM00448">
    <property type="entry name" value="REC"/>
    <property type="match status" value="1"/>
</dbReference>
<gene>
    <name evidence="6" type="ORF">DENIS_1062</name>
</gene>
<keyword evidence="7" id="KW-1185">Reference proteome</keyword>
<dbReference type="CDD" id="cd01949">
    <property type="entry name" value="GGDEF"/>
    <property type="match status" value="1"/>
</dbReference>
<dbReference type="FunFam" id="3.30.70.270:FF:000001">
    <property type="entry name" value="Diguanylate cyclase domain protein"/>
    <property type="match status" value="1"/>
</dbReference>
<dbReference type="PANTHER" id="PTHR45138">
    <property type="entry name" value="REGULATORY COMPONENTS OF SENSORY TRANSDUCTION SYSTEM"/>
    <property type="match status" value="1"/>
</dbReference>
<dbReference type="GO" id="GO:0043709">
    <property type="term" value="P:cell adhesion involved in single-species biofilm formation"/>
    <property type="evidence" value="ECO:0007669"/>
    <property type="project" value="TreeGrafter"/>
</dbReference>
<dbReference type="EMBL" id="BEXT01000001">
    <property type="protein sequence ID" value="GBC60117.1"/>
    <property type="molecule type" value="Genomic_DNA"/>
</dbReference>
<dbReference type="SUPFAM" id="SSF52172">
    <property type="entry name" value="CheY-like"/>
    <property type="match status" value="1"/>
</dbReference>
<protein>
    <recommendedName>
        <fullName evidence="1">diguanylate cyclase</fullName>
        <ecNumber evidence="1">2.7.7.65</ecNumber>
    </recommendedName>
</protein>
<sequence>MKGKVVPENLKILVIDDDPFVRAMLGEILESSGYAVATASDGTAGLRRYSDDPEIGMIISDMNMPEMNGLAFVKALRQKDTGMPVIILTVNTEIELALETIRSGANDYLLKDENIEDTILISVQKVLTMYRLEQQNIRLIEDLARKNKELERLSFSDGLTGIPNRRYFDEGGKQEWGRALREQIPLSLIMIDIDDFKSYNDACGHQMGDRCLQQVAHTLQRSLRRFGDFIARYGGEEFAAVLPNTPLNGALAIAETMRSDVMALNLSHPTSAISDRITISIGVSSAVPARNSDLSGLIQQADQALYQAKQTGRNQVAAAGPA</sequence>
<name>A0A401FT19_9BACT</name>
<dbReference type="SUPFAM" id="SSF55073">
    <property type="entry name" value="Nucleotide cyclase"/>
    <property type="match status" value="1"/>
</dbReference>
<dbReference type="Pfam" id="PF00990">
    <property type="entry name" value="GGDEF"/>
    <property type="match status" value="1"/>
</dbReference>
<comment type="caution">
    <text evidence="6">The sequence shown here is derived from an EMBL/GenBank/DDBJ whole genome shotgun (WGS) entry which is preliminary data.</text>
</comment>
<feature type="domain" description="GGDEF" evidence="5">
    <location>
        <begin position="184"/>
        <end position="321"/>
    </location>
</feature>
<dbReference type="Proteomes" id="UP000288096">
    <property type="component" value="Unassembled WGS sequence"/>
</dbReference>
<dbReference type="Pfam" id="PF00072">
    <property type="entry name" value="Response_reg"/>
    <property type="match status" value="1"/>
</dbReference>
<reference evidence="7" key="2">
    <citation type="submission" date="2019-01" db="EMBL/GenBank/DDBJ databases">
        <title>Genome sequence of Desulfonema ishimotonii strain Tokyo 01.</title>
        <authorList>
            <person name="Fukui M."/>
        </authorList>
    </citation>
    <scope>NUCLEOTIDE SEQUENCE [LARGE SCALE GENOMIC DNA]</scope>
    <source>
        <strain evidence="7">Tokyo 01</strain>
    </source>
</reference>